<sequence>MDTECSMPIWLDFQIDHISHSKFSLNSMFVSLVLDPGLSLFKSVLDHLVCQIPVSQYGPSTFFWAVWYDHFLHHRWRKPIQGLEGSPI</sequence>
<proteinExistence type="predicted"/>
<evidence type="ECO:0000313" key="1">
    <source>
        <dbReference type="EMBL" id="JAD73978.1"/>
    </source>
</evidence>
<dbReference type="AlphaFoldDB" id="A0A0A9CHP0"/>
<organism evidence="1">
    <name type="scientific">Arundo donax</name>
    <name type="common">Giant reed</name>
    <name type="synonym">Donax arundinaceus</name>
    <dbReference type="NCBI Taxonomy" id="35708"/>
    <lineage>
        <taxon>Eukaryota</taxon>
        <taxon>Viridiplantae</taxon>
        <taxon>Streptophyta</taxon>
        <taxon>Embryophyta</taxon>
        <taxon>Tracheophyta</taxon>
        <taxon>Spermatophyta</taxon>
        <taxon>Magnoliopsida</taxon>
        <taxon>Liliopsida</taxon>
        <taxon>Poales</taxon>
        <taxon>Poaceae</taxon>
        <taxon>PACMAD clade</taxon>
        <taxon>Arundinoideae</taxon>
        <taxon>Arundineae</taxon>
        <taxon>Arundo</taxon>
    </lineage>
</organism>
<accession>A0A0A9CHP0</accession>
<name>A0A0A9CHP0_ARUDO</name>
<dbReference type="EMBL" id="GBRH01223917">
    <property type="protein sequence ID" value="JAD73978.1"/>
    <property type="molecule type" value="Transcribed_RNA"/>
</dbReference>
<reference evidence="1" key="1">
    <citation type="submission" date="2014-09" db="EMBL/GenBank/DDBJ databases">
        <authorList>
            <person name="Magalhaes I.L.F."/>
            <person name="Oliveira U."/>
            <person name="Santos F.R."/>
            <person name="Vidigal T.H.D.A."/>
            <person name="Brescovit A.D."/>
            <person name="Santos A.J."/>
        </authorList>
    </citation>
    <scope>NUCLEOTIDE SEQUENCE</scope>
    <source>
        <tissue evidence="1">Shoot tissue taken approximately 20 cm above the soil surface</tissue>
    </source>
</reference>
<protein>
    <submittedName>
        <fullName evidence="1">Uncharacterized protein</fullName>
    </submittedName>
</protein>
<reference evidence="1" key="2">
    <citation type="journal article" date="2015" name="Data Brief">
        <title>Shoot transcriptome of the giant reed, Arundo donax.</title>
        <authorList>
            <person name="Barrero R.A."/>
            <person name="Guerrero F.D."/>
            <person name="Moolhuijzen P."/>
            <person name="Goolsby J.A."/>
            <person name="Tidwell J."/>
            <person name="Bellgard S.E."/>
            <person name="Bellgard M.I."/>
        </authorList>
    </citation>
    <scope>NUCLEOTIDE SEQUENCE</scope>
    <source>
        <tissue evidence="1">Shoot tissue taken approximately 20 cm above the soil surface</tissue>
    </source>
</reference>